<evidence type="ECO:0000313" key="1">
    <source>
        <dbReference type="EMBL" id="HGK53974.1"/>
    </source>
</evidence>
<dbReference type="EMBL" id="DTDP01000137">
    <property type="protein sequence ID" value="HGK53974.1"/>
    <property type="molecule type" value="Genomic_DNA"/>
</dbReference>
<dbReference type="AlphaFoldDB" id="A0A7V3ZTQ2"/>
<gene>
    <name evidence="1" type="ORF">ENU72_03005</name>
</gene>
<proteinExistence type="predicted"/>
<comment type="caution">
    <text evidence="1">The sequence shown here is derived from an EMBL/GenBank/DDBJ whole genome shotgun (WGS) entry which is preliminary data.</text>
</comment>
<protein>
    <recommendedName>
        <fullName evidence="2">VCBS repeat-containing protein</fullName>
    </recommendedName>
</protein>
<name>A0A7V3ZTQ2_UNCW3</name>
<reference evidence="1" key="1">
    <citation type="journal article" date="2020" name="mSystems">
        <title>Genome- and Community-Level Interaction Insights into Carbon Utilization and Element Cycling Functions of Hydrothermarchaeota in Hydrothermal Sediment.</title>
        <authorList>
            <person name="Zhou Z."/>
            <person name="Liu Y."/>
            <person name="Xu W."/>
            <person name="Pan J."/>
            <person name="Luo Z.H."/>
            <person name="Li M."/>
        </authorList>
    </citation>
    <scope>NUCLEOTIDE SEQUENCE [LARGE SCALE GENOMIC DNA]</scope>
    <source>
        <strain evidence="1">SpSt-695</strain>
    </source>
</reference>
<sequence length="89" mass="10705">MRRLVLILMIEVLYSQEMDWRMFQRDNQRTGFTPYKGNFSDTLYSVKDSIYFYSPTPTPPLIGDFESDGNMEIVTQCTYYFQGNYRREK</sequence>
<evidence type="ECO:0008006" key="2">
    <source>
        <dbReference type="Google" id="ProtNLM"/>
    </source>
</evidence>
<accession>A0A7V3ZTQ2</accession>
<organism evidence="1">
    <name type="scientific">candidate division WOR-3 bacterium</name>
    <dbReference type="NCBI Taxonomy" id="2052148"/>
    <lineage>
        <taxon>Bacteria</taxon>
        <taxon>Bacteria division WOR-3</taxon>
    </lineage>
</organism>